<protein>
    <submittedName>
        <fullName evidence="1">Uncharacterized protein</fullName>
    </submittedName>
</protein>
<proteinExistence type="predicted"/>
<reference evidence="1 2" key="1">
    <citation type="submission" date="2017-01" db="EMBL/GenBank/DDBJ databases">
        <title>The cable genome- insights into the physiology and evolution of filamentous bacteria capable of sulfide oxidation via long distance electron transfer.</title>
        <authorList>
            <person name="Schreiber L."/>
            <person name="Bjerg J.T."/>
            <person name="Boggild A."/>
            <person name="Van De Vossenberg J."/>
            <person name="Meysman F."/>
            <person name="Nielsen L.P."/>
            <person name="Schramm A."/>
            <person name="Kjeldsen K.U."/>
        </authorList>
    </citation>
    <scope>NUCLEOTIDE SEQUENCE [LARGE SCALE GENOMIC DNA]</scope>
    <source>
        <strain evidence="1">A1</strain>
    </source>
</reference>
<evidence type="ECO:0000313" key="2">
    <source>
        <dbReference type="Proteomes" id="UP000288086"/>
    </source>
</evidence>
<evidence type="ECO:0000313" key="1">
    <source>
        <dbReference type="EMBL" id="RWX46427.1"/>
    </source>
</evidence>
<name>A0A3S3QJV9_9BACT</name>
<accession>A0A3S3QJV9</accession>
<dbReference type="Proteomes" id="UP000288086">
    <property type="component" value="Unassembled WGS sequence"/>
</dbReference>
<sequence>MSLRGPLNVCLLSGPVNNYAEHQAFYPNEFSNVLAKKIIPVGTI</sequence>
<gene>
    <name evidence="1" type="ORF">VT98_12791</name>
</gene>
<dbReference type="AlphaFoldDB" id="A0A3S3QJV9"/>
<keyword evidence="2" id="KW-1185">Reference proteome</keyword>
<organism evidence="1 2">
    <name type="scientific">Candidatus Electrothrix communis</name>
    <dbReference type="NCBI Taxonomy" id="1859133"/>
    <lineage>
        <taxon>Bacteria</taxon>
        <taxon>Pseudomonadati</taxon>
        <taxon>Thermodesulfobacteriota</taxon>
        <taxon>Desulfobulbia</taxon>
        <taxon>Desulfobulbales</taxon>
        <taxon>Desulfobulbaceae</taxon>
        <taxon>Candidatus Electrothrix</taxon>
    </lineage>
</organism>
<dbReference type="EMBL" id="MTKP01000279">
    <property type="protein sequence ID" value="RWX46427.1"/>
    <property type="molecule type" value="Genomic_DNA"/>
</dbReference>
<comment type="caution">
    <text evidence="1">The sequence shown here is derived from an EMBL/GenBank/DDBJ whole genome shotgun (WGS) entry which is preliminary data.</text>
</comment>